<accession>A0A4S8NEF3</accession>
<dbReference type="Proteomes" id="UP000307087">
    <property type="component" value="Unassembled WGS sequence"/>
</dbReference>
<dbReference type="GO" id="GO:0043190">
    <property type="term" value="C:ATP-binding cassette (ABC) transporter complex"/>
    <property type="evidence" value="ECO:0007669"/>
    <property type="project" value="InterPro"/>
</dbReference>
<dbReference type="PANTHER" id="PTHR30614">
    <property type="entry name" value="MEMBRANE COMPONENT OF AMINO ACID ABC TRANSPORTER"/>
    <property type="match status" value="1"/>
</dbReference>
<evidence type="ECO:0000313" key="10">
    <source>
        <dbReference type="Proteomes" id="UP000307087"/>
    </source>
</evidence>
<dbReference type="InterPro" id="IPR035906">
    <property type="entry name" value="MetI-like_sf"/>
</dbReference>
<comment type="caution">
    <text evidence="9">The sequence shown here is derived from an EMBL/GenBank/DDBJ whole genome shotgun (WGS) entry which is preliminary data.</text>
</comment>
<dbReference type="InterPro" id="IPR000515">
    <property type="entry name" value="MetI-like"/>
</dbReference>
<evidence type="ECO:0000256" key="1">
    <source>
        <dbReference type="ARBA" id="ARBA00004651"/>
    </source>
</evidence>
<organism evidence="9 10">
    <name type="scientific">Nocardioides caeni</name>
    <dbReference type="NCBI Taxonomy" id="574700"/>
    <lineage>
        <taxon>Bacteria</taxon>
        <taxon>Bacillati</taxon>
        <taxon>Actinomycetota</taxon>
        <taxon>Actinomycetes</taxon>
        <taxon>Propionibacteriales</taxon>
        <taxon>Nocardioidaceae</taxon>
        <taxon>Nocardioides</taxon>
    </lineage>
</organism>
<dbReference type="PANTHER" id="PTHR30614:SF21">
    <property type="entry name" value="AMINO ACID ABC TRANSPORTER PERMEASE"/>
    <property type="match status" value="1"/>
</dbReference>
<dbReference type="GO" id="GO:0022857">
    <property type="term" value="F:transmembrane transporter activity"/>
    <property type="evidence" value="ECO:0007669"/>
    <property type="project" value="InterPro"/>
</dbReference>
<comment type="similarity">
    <text evidence="7">Belongs to the binding-protein-dependent transport system permease family.</text>
</comment>
<keyword evidence="4 7" id="KW-0812">Transmembrane</keyword>
<evidence type="ECO:0000256" key="7">
    <source>
        <dbReference type="RuleBase" id="RU363032"/>
    </source>
</evidence>
<feature type="domain" description="ABC transmembrane type-1" evidence="8">
    <location>
        <begin position="77"/>
        <end position="266"/>
    </location>
</feature>
<evidence type="ECO:0000256" key="6">
    <source>
        <dbReference type="ARBA" id="ARBA00023136"/>
    </source>
</evidence>
<dbReference type="InterPro" id="IPR043429">
    <property type="entry name" value="ArtM/GltK/GlnP/TcyL/YhdX-like"/>
</dbReference>
<keyword evidence="6 7" id="KW-0472">Membrane</keyword>
<dbReference type="Pfam" id="PF00528">
    <property type="entry name" value="BPD_transp_1"/>
    <property type="match status" value="1"/>
</dbReference>
<keyword evidence="2 7" id="KW-0813">Transport</keyword>
<dbReference type="NCBIfam" id="TIGR01726">
    <property type="entry name" value="HEQRo_perm_3TM"/>
    <property type="match status" value="1"/>
</dbReference>
<dbReference type="Gene3D" id="1.10.3720.10">
    <property type="entry name" value="MetI-like"/>
    <property type="match status" value="1"/>
</dbReference>
<evidence type="ECO:0000256" key="2">
    <source>
        <dbReference type="ARBA" id="ARBA00022448"/>
    </source>
</evidence>
<feature type="transmembrane region" description="Helical" evidence="7">
    <location>
        <begin position="245"/>
        <end position="269"/>
    </location>
</feature>
<reference evidence="9 10" key="1">
    <citation type="journal article" date="2009" name="Int. J. Syst. Evol. Microbiol.">
        <title>Nocardioides caeni sp. nov., isolated from wastewater.</title>
        <authorList>
            <person name="Yoon J.H."/>
            <person name="Kang S.J."/>
            <person name="Park S."/>
            <person name="Kim W."/>
            <person name="Oh T.K."/>
        </authorList>
    </citation>
    <scope>NUCLEOTIDE SEQUENCE [LARGE SCALE GENOMIC DNA]</scope>
    <source>
        <strain evidence="9 10">DSM 23134</strain>
    </source>
</reference>
<dbReference type="RefSeq" id="WP_136562428.1">
    <property type="nucleotide sequence ID" value="NZ_BAABLS010000003.1"/>
</dbReference>
<dbReference type="AlphaFoldDB" id="A0A4S8NEF3"/>
<dbReference type="OrthoDB" id="4543034at2"/>
<dbReference type="PROSITE" id="PS50928">
    <property type="entry name" value="ABC_TM1"/>
    <property type="match status" value="1"/>
</dbReference>
<evidence type="ECO:0000259" key="8">
    <source>
        <dbReference type="PROSITE" id="PS50928"/>
    </source>
</evidence>
<protein>
    <submittedName>
        <fullName evidence="9">Amino acid ABC transporter permease</fullName>
    </submittedName>
</protein>
<feature type="transmembrane region" description="Helical" evidence="7">
    <location>
        <begin position="109"/>
        <end position="134"/>
    </location>
</feature>
<evidence type="ECO:0000256" key="3">
    <source>
        <dbReference type="ARBA" id="ARBA00022475"/>
    </source>
</evidence>
<feature type="transmembrane region" description="Helical" evidence="7">
    <location>
        <begin position="21"/>
        <end position="40"/>
    </location>
</feature>
<dbReference type="SUPFAM" id="SSF161098">
    <property type="entry name" value="MetI-like"/>
    <property type="match status" value="1"/>
</dbReference>
<dbReference type="CDD" id="cd06261">
    <property type="entry name" value="TM_PBP2"/>
    <property type="match status" value="1"/>
</dbReference>
<feature type="transmembrane region" description="Helical" evidence="7">
    <location>
        <begin position="83"/>
        <end position="102"/>
    </location>
</feature>
<proteinExistence type="inferred from homology"/>
<name>A0A4S8NEF3_9ACTN</name>
<comment type="subcellular location">
    <subcellularLocation>
        <location evidence="1 7">Cell membrane</location>
        <topology evidence="1 7">Multi-pass membrane protein</topology>
    </subcellularLocation>
</comment>
<keyword evidence="3" id="KW-1003">Cell membrane</keyword>
<evidence type="ECO:0000256" key="4">
    <source>
        <dbReference type="ARBA" id="ARBA00022692"/>
    </source>
</evidence>
<feature type="transmembrane region" description="Helical" evidence="7">
    <location>
        <begin position="146"/>
        <end position="166"/>
    </location>
</feature>
<keyword evidence="10" id="KW-1185">Reference proteome</keyword>
<evidence type="ECO:0000256" key="5">
    <source>
        <dbReference type="ARBA" id="ARBA00022989"/>
    </source>
</evidence>
<gene>
    <name evidence="9" type="ORF">E9934_08375</name>
</gene>
<dbReference type="EMBL" id="STGW01000004">
    <property type="protein sequence ID" value="THV14665.1"/>
    <property type="molecule type" value="Genomic_DNA"/>
</dbReference>
<evidence type="ECO:0000313" key="9">
    <source>
        <dbReference type="EMBL" id="THV14665.1"/>
    </source>
</evidence>
<dbReference type="InterPro" id="IPR010065">
    <property type="entry name" value="AA_ABC_transptr_permease_3TM"/>
</dbReference>
<keyword evidence="5 7" id="KW-1133">Transmembrane helix</keyword>
<sequence length="299" mass="31838">MKSASGSVLYDVPGPRARARNMVLNVIGAVLIAAAGWYVYDKFAQDPKGPQTSQWDPEKWKPFLEGDTWDNFLLPGIEGTLKAAALAAVLAMAFGTLCAVGRMSTIRPVAWIAAAVIEFFRAVPLLIMMIFLWLAPTKLFGADANVFLAVVLALMFYNGAVIAEVIRAGVQALPRGQREAGAAIGLTNAQVMRLILLPQALRAMLPAIVAQLVVLLKDSALGYIIGYAELLRQGNNIATNNGNLVPALLVIAAIFIVMNLALTGLANWIERRTRRRGRTAATVGHADVVPPAAGTGAAL</sequence>
<dbReference type="GO" id="GO:0006865">
    <property type="term" value="P:amino acid transport"/>
    <property type="evidence" value="ECO:0007669"/>
    <property type="project" value="TreeGrafter"/>
</dbReference>
<feature type="transmembrane region" description="Helical" evidence="7">
    <location>
        <begin position="203"/>
        <end position="225"/>
    </location>
</feature>